<evidence type="ECO:0000313" key="4">
    <source>
        <dbReference type="EMBL" id="MCK8491277.1"/>
    </source>
</evidence>
<protein>
    <submittedName>
        <fullName evidence="4">Alpha/beta hydrolase-fold protein</fullName>
    </submittedName>
</protein>
<dbReference type="PANTHER" id="PTHR43037:SF1">
    <property type="entry name" value="BLL1128 PROTEIN"/>
    <property type="match status" value="1"/>
</dbReference>
<keyword evidence="4" id="KW-0378">Hydrolase</keyword>
<name>A0ABT0HGJ5_9BACT</name>
<reference evidence="4 5" key="1">
    <citation type="submission" date="2022-04" db="EMBL/GenBank/DDBJ databases">
        <title>Spirosoma sp. strain RP8 genome sequencing and assembly.</title>
        <authorList>
            <person name="Jung Y."/>
        </authorList>
    </citation>
    <scope>NUCLEOTIDE SEQUENCE [LARGE SCALE GENOMIC DNA]</scope>
    <source>
        <strain evidence="4 5">RP8</strain>
    </source>
</reference>
<sequence length="232" mass="26351">MSTSLFSTFYCLTLLLFSLNGYAQPASTGKVKADYKYQLYLPKGYSATKTAYPLVIYLHGGSQRGNDLTKLNVYGPPSLVSKGQDFPFIIASPQCPDDKFWSTDNWFEPLYADLTTKYRIDPKRVYLTGISMGGYGAWQTAVAYPDKFAAVVPLCGGCDDSTQVCNIKNIPIWTFHGTADDLIPIDETERLVRRLEQCRGNVKFTRLKNTGHDIQYLYEDKSIYRWMLQQHN</sequence>
<dbReference type="InterPro" id="IPR003140">
    <property type="entry name" value="PLipase/COase/thioEstase"/>
</dbReference>
<dbReference type="Proteomes" id="UP001202180">
    <property type="component" value="Unassembled WGS sequence"/>
</dbReference>
<evidence type="ECO:0000256" key="1">
    <source>
        <dbReference type="ARBA" id="ARBA00022729"/>
    </source>
</evidence>
<accession>A0ABT0HGJ5</accession>
<dbReference type="SUPFAM" id="SSF53474">
    <property type="entry name" value="alpha/beta-Hydrolases"/>
    <property type="match status" value="1"/>
</dbReference>
<keyword evidence="5" id="KW-1185">Reference proteome</keyword>
<feature type="chain" id="PRO_5045759108" evidence="2">
    <location>
        <begin position="24"/>
        <end position="232"/>
    </location>
</feature>
<dbReference type="RefSeq" id="WP_248476009.1">
    <property type="nucleotide sequence ID" value="NZ_JALPRF010000001.1"/>
</dbReference>
<dbReference type="InterPro" id="IPR050955">
    <property type="entry name" value="Plant_Biomass_Hydrol_Est"/>
</dbReference>
<dbReference type="Pfam" id="PF02230">
    <property type="entry name" value="Abhydrolase_2"/>
    <property type="match status" value="1"/>
</dbReference>
<feature type="signal peptide" evidence="2">
    <location>
        <begin position="1"/>
        <end position="23"/>
    </location>
</feature>
<dbReference type="PANTHER" id="PTHR43037">
    <property type="entry name" value="UNNAMED PRODUCT-RELATED"/>
    <property type="match status" value="1"/>
</dbReference>
<feature type="domain" description="Phospholipase/carboxylesterase/thioesterase" evidence="3">
    <location>
        <begin position="116"/>
        <end position="215"/>
    </location>
</feature>
<dbReference type="EMBL" id="JALPRF010000001">
    <property type="protein sequence ID" value="MCK8491277.1"/>
    <property type="molecule type" value="Genomic_DNA"/>
</dbReference>
<comment type="caution">
    <text evidence="4">The sequence shown here is derived from an EMBL/GenBank/DDBJ whole genome shotgun (WGS) entry which is preliminary data.</text>
</comment>
<evidence type="ECO:0000259" key="3">
    <source>
        <dbReference type="Pfam" id="PF02230"/>
    </source>
</evidence>
<evidence type="ECO:0000313" key="5">
    <source>
        <dbReference type="Proteomes" id="UP001202180"/>
    </source>
</evidence>
<organism evidence="4 5">
    <name type="scientific">Spirosoma liriopis</name>
    <dbReference type="NCBI Taxonomy" id="2937440"/>
    <lineage>
        <taxon>Bacteria</taxon>
        <taxon>Pseudomonadati</taxon>
        <taxon>Bacteroidota</taxon>
        <taxon>Cytophagia</taxon>
        <taxon>Cytophagales</taxon>
        <taxon>Cytophagaceae</taxon>
        <taxon>Spirosoma</taxon>
    </lineage>
</organism>
<dbReference type="InterPro" id="IPR029058">
    <property type="entry name" value="AB_hydrolase_fold"/>
</dbReference>
<gene>
    <name evidence="4" type="ORF">M0L20_05390</name>
</gene>
<dbReference type="Gene3D" id="3.40.50.1820">
    <property type="entry name" value="alpha/beta hydrolase"/>
    <property type="match status" value="1"/>
</dbReference>
<evidence type="ECO:0000256" key="2">
    <source>
        <dbReference type="SAM" id="SignalP"/>
    </source>
</evidence>
<keyword evidence="1 2" id="KW-0732">Signal</keyword>
<dbReference type="GO" id="GO:0016787">
    <property type="term" value="F:hydrolase activity"/>
    <property type="evidence" value="ECO:0007669"/>
    <property type="project" value="UniProtKB-KW"/>
</dbReference>
<proteinExistence type="predicted"/>